<accession>A0A2P2JTS0</accession>
<reference evidence="1" key="1">
    <citation type="submission" date="2018-02" db="EMBL/GenBank/DDBJ databases">
        <title>Rhizophora mucronata_Transcriptome.</title>
        <authorList>
            <person name="Meera S.P."/>
            <person name="Sreeshan A."/>
            <person name="Augustine A."/>
        </authorList>
    </citation>
    <scope>NUCLEOTIDE SEQUENCE</scope>
    <source>
        <tissue evidence="1">Leaf</tissue>
    </source>
</reference>
<name>A0A2P2JTS0_RHIMU</name>
<organism evidence="1">
    <name type="scientific">Rhizophora mucronata</name>
    <name type="common">Asiatic mangrove</name>
    <dbReference type="NCBI Taxonomy" id="61149"/>
    <lineage>
        <taxon>Eukaryota</taxon>
        <taxon>Viridiplantae</taxon>
        <taxon>Streptophyta</taxon>
        <taxon>Embryophyta</taxon>
        <taxon>Tracheophyta</taxon>
        <taxon>Spermatophyta</taxon>
        <taxon>Magnoliopsida</taxon>
        <taxon>eudicotyledons</taxon>
        <taxon>Gunneridae</taxon>
        <taxon>Pentapetalae</taxon>
        <taxon>rosids</taxon>
        <taxon>fabids</taxon>
        <taxon>Malpighiales</taxon>
        <taxon>Rhizophoraceae</taxon>
        <taxon>Rhizophora</taxon>
    </lineage>
</organism>
<dbReference type="EMBL" id="GGEC01016392">
    <property type="protein sequence ID" value="MBW96875.1"/>
    <property type="molecule type" value="Transcribed_RNA"/>
</dbReference>
<evidence type="ECO:0000313" key="1">
    <source>
        <dbReference type="EMBL" id="MBW96875.1"/>
    </source>
</evidence>
<protein>
    <submittedName>
        <fullName evidence="1">Cytochrome c oxidase subunit 6a</fullName>
    </submittedName>
</protein>
<dbReference type="AlphaFoldDB" id="A0A2P2JTS0"/>
<sequence>MLRVRSPVAILHAIHNQFFSGASSPQRVHLAPMGIPCFEHASTDMEEALRSDGGPLRGYK</sequence>
<proteinExistence type="predicted"/>